<dbReference type="GO" id="GO:0005525">
    <property type="term" value="F:GTP binding"/>
    <property type="evidence" value="ECO:0007669"/>
    <property type="project" value="UniProtKB-UniRule"/>
</dbReference>
<feature type="region of interest" description="G3" evidence="7">
    <location>
        <begin position="57"/>
        <end position="60"/>
    </location>
</feature>
<dbReference type="Gene3D" id="3.30.300.20">
    <property type="match status" value="1"/>
</dbReference>
<dbReference type="Gene3D" id="3.40.50.300">
    <property type="entry name" value="P-loop containing nucleotide triphosphate hydrolases"/>
    <property type="match status" value="1"/>
</dbReference>
<keyword evidence="6" id="KW-0472">Membrane</keyword>
<feature type="region of interest" description="G4" evidence="7">
    <location>
        <begin position="119"/>
        <end position="122"/>
    </location>
</feature>
<dbReference type="PROSITE" id="PS51713">
    <property type="entry name" value="G_ERA"/>
    <property type="match status" value="1"/>
</dbReference>
<dbReference type="NCBIfam" id="TIGR00436">
    <property type="entry name" value="era"/>
    <property type="match status" value="1"/>
</dbReference>
<feature type="binding site" evidence="6">
    <location>
        <begin position="57"/>
        <end position="61"/>
    </location>
    <ligand>
        <name>GTP</name>
        <dbReference type="ChEBI" id="CHEBI:37565"/>
    </ligand>
</feature>
<evidence type="ECO:0000259" key="10">
    <source>
        <dbReference type="PROSITE" id="PS51713"/>
    </source>
</evidence>
<evidence type="ECO:0000256" key="7">
    <source>
        <dbReference type="PROSITE-ProRule" id="PRU01050"/>
    </source>
</evidence>
<dbReference type="GO" id="GO:0000028">
    <property type="term" value="P:ribosomal small subunit assembly"/>
    <property type="evidence" value="ECO:0007669"/>
    <property type="project" value="TreeGrafter"/>
</dbReference>
<feature type="region of interest" description="G5" evidence="7">
    <location>
        <begin position="150"/>
        <end position="152"/>
    </location>
</feature>
<gene>
    <name evidence="6 11" type="primary">era</name>
    <name evidence="11" type="ORF">IAC10_11225</name>
</gene>
<keyword evidence="5 6" id="KW-0342">GTP-binding</keyword>
<dbReference type="Proteomes" id="UP000823928">
    <property type="component" value="Unassembled WGS sequence"/>
</dbReference>
<dbReference type="GO" id="GO:0003924">
    <property type="term" value="F:GTPase activity"/>
    <property type="evidence" value="ECO:0007669"/>
    <property type="project" value="UniProtKB-UniRule"/>
</dbReference>
<dbReference type="NCBIfam" id="TIGR00231">
    <property type="entry name" value="small_GTP"/>
    <property type="match status" value="1"/>
</dbReference>
<comment type="similarity">
    <text evidence="1 6 7 8">Belongs to the TRAFAC class TrmE-Era-EngA-EngB-Septin-like GTPase superfamily. Era GTPase family.</text>
</comment>
<reference evidence="11" key="2">
    <citation type="journal article" date="2021" name="PeerJ">
        <title>Extensive microbial diversity within the chicken gut microbiome revealed by metagenomics and culture.</title>
        <authorList>
            <person name="Gilroy R."/>
            <person name="Ravi A."/>
            <person name="Getino M."/>
            <person name="Pursley I."/>
            <person name="Horton D.L."/>
            <person name="Alikhan N.F."/>
            <person name="Baker D."/>
            <person name="Gharbi K."/>
            <person name="Hall N."/>
            <person name="Watson M."/>
            <person name="Adriaenssens E.M."/>
            <person name="Foster-Nyarko E."/>
            <person name="Jarju S."/>
            <person name="Secka A."/>
            <person name="Antonio M."/>
            <person name="Oren A."/>
            <person name="Chaudhuri R.R."/>
            <person name="La Ragione R."/>
            <person name="Hildebrand F."/>
            <person name="Pallen M.J."/>
        </authorList>
    </citation>
    <scope>NUCLEOTIDE SEQUENCE</scope>
    <source>
        <strain evidence="11">6276</strain>
    </source>
</reference>
<sequence>MKSGFTAIIGRPNVGKSTLLNKILGQKVVIATDKAQTTRKRIKGIYTTDEGQIVFIDTPGVHKPLNKLGEFLLDEAKVAVPDADLILFLVDGSEPAGKGDRWIAENILQTNIPVIIVMNKVDKTKKLDKIEENLLTYKSLFGKNYPVVRISAKTGRNIDTLLKNIYKALPEGELLYPEDVVTEETMRDVTEEIVREKILLNTSDEIPHSVAVKVEKYQENDDIDRIYATIYCETKSQKGILIGKGGSLLKKIGTEARIDLEKIADKKVFLGLEVKVEKDWRKKQSSLKSFGYEQDN</sequence>
<evidence type="ECO:0000256" key="2">
    <source>
        <dbReference type="ARBA" id="ARBA00020484"/>
    </source>
</evidence>
<keyword evidence="3 6" id="KW-0547">Nucleotide-binding</keyword>
<evidence type="ECO:0000256" key="5">
    <source>
        <dbReference type="ARBA" id="ARBA00023134"/>
    </source>
</evidence>
<dbReference type="GO" id="GO:0005829">
    <property type="term" value="C:cytosol"/>
    <property type="evidence" value="ECO:0007669"/>
    <property type="project" value="TreeGrafter"/>
</dbReference>
<keyword evidence="6" id="KW-1003">Cell membrane</keyword>
<dbReference type="PANTHER" id="PTHR42698">
    <property type="entry name" value="GTPASE ERA"/>
    <property type="match status" value="1"/>
</dbReference>
<evidence type="ECO:0000313" key="11">
    <source>
        <dbReference type="EMBL" id="HIS37179.1"/>
    </source>
</evidence>
<keyword evidence="6" id="KW-0690">Ribosome biogenesis</keyword>
<dbReference type="PROSITE" id="PS50823">
    <property type="entry name" value="KH_TYPE_2"/>
    <property type="match status" value="1"/>
</dbReference>
<keyword evidence="6" id="KW-0963">Cytoplasm</keyword>
<dbReference type="InterPro" id="IPR005225">
    <property type="entry name" value="Small_GTP-bd"/>
</dbReference>
<comment type="subcellular location">
    <subcellularLocation>
        <location evidence="6">Cytoplasm</location>
    </subcellularLocation>
    <subcellularLocation>
        <location evidence="6">Cell membrane</location>
        <topology evidence="6">Peripheral membrane protein</topology>
    </subcellularLocation>
</comment>
<feature type="domain" description="KH type-2" evidence="9">
    <location>
        <begin position="194"/>
        <end position="278"/>
    </location>
</feature>
<dbReference type="InterPro" id="IPR027417">
    <property type="entry name" value="P-loop_NTPase"/>
</dbReference>
<organism evidence="11 12">
    <name type="scientific">Candidatus Scatousia excrementigallinarum</name>
    <dbReference type="NCBI Taxonomy" id="2840935"/>
    <lineage>
        <taxon>Bacteria</taxon>
        <taxon>Candidatus Scatousia</taxon>
    </lineage>
</organism>
<dbReference type="SUPFAM" id="SSF54814">
    <property type="entry name" value="Prokaryotic type KH domain (KH-domain type II)"/>
    <property type="match status" value="1"/>
</dbReference>
<keyword evidence="6" id="KW-0699">rRNA-binding</keyword>
<keyword evidence="4 6" id="KW-0694">RNA-binding</keyword>
<dbReference type="AlphaFoldDB" id="A0A9D1F0I2"/>
<dbReference type="CDD" id="cd04163">
    <property type="entry name" value="Era"/>
    <property type="match status" value="1"/>
</dbReference>
<accession>A0A9D1F0I2</accession>
<dbReference type="GO" id="GO:0043024">
    <property type="term" value="F:ribosomal small subunit binding"/>
    <property type="evidence" value="ECO:0007669"/>
    <property type="project" value="TreeGrafter"/>
</dbReference>
<feature type="binding site" evidence="6">
    <location>
        <begin position="10"/>
        <end position="17"/>
    </location>
    <ligand>
        <name>GTP</name>
        <dbReference type="ChEBI" id="CHEBI:37565"/>
    </ligand>
</feature>
<evidence type="ECO:0000256" key="3">
    <source>
        <dbReference type="ARBA" id="ARBA00022741"/>
    </source>
</evidence>
<feature type="domain" description="Era-type G" evidence="10">
    <location>
        <begin position="2"/>
        <end position="171"/>
    </location>
</feature>
<feature type="region of interest" description="G2" evidence="7">
    <location>
        <begin position="36"/>
        <end position="40"/>
    </location>
</feature>
<dbReference type="GO" id="GO:0070181">
    <property type="term" value="F:small ribosomal subunit rRNA binding"/>
    <property type="evidence" value="ECO:0007669"/>
    <property type="project" value="UniProtKB-UniRule"/>
</dbReference>
<evidence type="ECO:0000259" key="9">
    <source>
        <dbReference type="PROSITE" id="PS50823"/>
    </source>
</evidence>
<dbReference type="Pfam" id="PF01926">
    <property type="entry name" value="MMR_HSR1"/>
    <property type="match status" value="1"/>
</dbReference>
<reference evidence="11" key="1">
    <citation type="submission" date="2020-10" db="EMBL/GenBank/DDBJ databases">
        <authorList>
            <person name="Gilroy R."/>
        </authorList>
    </citation>
    <scope>NUCLEOTIDE SEQUENCE</scope>
    <source>
        <strain evidence="11">6276</strain>
    </source>
</reference>
<comment type="subunit">
    <text evidence="6">Monomer.</text>
</comment>
<protein>
    <recommendedName>
        <fullName evidence="2 6">GTPase Era</fullName>
    </recommendedName>
</protein>
<dbReference type="InterPro" id="IPR015946">
    <property type="entry name" value="KH_dom-like_a/b"/>
</dbReference>
<dbReference type="InterPro" id="IPR030388">
    <property type="entry name" value="G_ERA_dom"/>
</dbReference>
<dbReference type="FunFam" id="3.40.50.300:FF:000094">
    <property type="entry name" value="GTPase Era"/>
    <property type="match status" value="1"/>
</dbReference>
<dbReference type="CDD" id="cd22534">
    <property type="entry name" value="KH-II_Era"/>
    <property type="match status" value="1"/>
</dbReference>
<dbReference type="EMBL" id="DVIU01000219">
    <property type="protein sequence ID" value="HIS37179.1"/>
    <property type="molecule type" value="Genomic_DNA"/>
</dbReference>
<dbReference type="InterPro" id="IPR005662">
    <property type="entry name" value="GTPase_Era-like"/>
</dbReference>
<evidence type="ECO:0000313" key="12">
    <source>
        <dbReference type="Proteomes" id="UP000823928"/>
    </source>
</evidence>
<feature type="binding site" evidence="6">
    <location>
        <begin position="119"/>
        <end position="122"/>
    </location>
    <ligand>
        <name>GTP</name>
        <dbReference type="ChEBI" id="CHEBI:37565"/>
    </ligand>
</feature>
<evidence type="ECO:0000256" key="8">
    <source>
        <dbReference type="RuleBase" id="RU003761"/>
    </source>
</evidence>
<comment type="caution">
    <text evidence="11">The sequence shown here is derived from an EMBL/GenBank/DDBJ whole genome shotgun (WGS) entry which is preliminary data.</text>
</comment>
<dbReference type="SMART" id="SM00382">
    <property type="entry name" value="AAA"/>
    <property type="match status" value="1"/>
</dbReference>
<dbReference type="NCBIfam" id="NF000908">
    <property type="entry name" value="PRK00089.1"/>
    <property type="match status" value="1"/>
</dbReference>
<dbReference type="Pfam" id="PF07650">
    <property type="entry name" value="KH_2"/>
    <property type="match status" value="1"/>
</dbReference>
<dbReference type="InterPro" id="IPR009019">
    <property type="entry name" value="KH_sf_prok-type"/>
</dbReference>
<proteinExistence type="inferred from homology"/>
<evidence type="ECO:0000256" key="1">
    <source>
        <dbReference type="ARBA" id="ARBA00007921"/>
    </source>
</evidence>
<dbReference type="PRINTS" id="PR00449">
    <property type="entry name" value="RASTRNSFRMNG"/>
</dbReference>
<dbReference type="HAMAP" id="MF_00367">
    <property type="entry name" value="GTPase_Era"/>
    <property type="match status" value="1"/>
</dbReference>
<dbReference type="GO" id="GO:0005886">
    <property type="term" value="C:plasma membrane"/>
    <property type="evidence" value="ECO:0007669"/>
    <property type="project" value="UniProtKB-SubCell"/>
</dbReference>
<dbReference type="InterPro" id="IPR003593">
    <property type="entry name" value="AAA+_ATPase"/>
</dbReference>
<evidence type="ECO:0000256" key="6">
    <source>
        <dbReference type="HAMAP-Rule" id="MF_00367"/>
    </source>
</evidence>
<name>A0A9D1F0I2_9BACT</name>
<comment type="function">
    <text evidence="6">An essential GTPase that binds both GDP and GTP, with rapid nucleotide exchange. Plays a role in 16S rRNA processing and 30S ribosomal subunit biogenesis and possibly also in cell cycle regulation and energy metabolism.</text>
</comment>
<dbReference type="InterPro" id="IPR004044">
    <property type="entry name" value="KH_dom_type_2"/>
</dbReference>
<dbReference type="SUPFAM" id="SSF52540">
    <property type="entry name" value="P-loop containing nucleoside triphosphate hydrolases"/>
    <property type="match status" value="1"/>
</dbReference>
<feature type="region of interest" description="G1" evidence="7">
    <location>
        <begin position="10"/>
        <end position="17"/>
    </location>
</feature>
<dbReference type="InterPro" id="IPR006073">
    <property type="entry name" value="GTP-bd"/>
</dbReference>
<evidence type="ECO:0000256" key="4">
    <source>
        <dbReference type="ARBA" id="ARBA00022884"/>
    </source>
</evidence>
<dbReference type="PANTHER" id="PTHR42698:SF1">
    <property type="entry name" value="GTPASE ERA, MITOCHONDRIAL"/>
    <property type="match status" value="1"/>
</dbReference>